<dbReference type="EMBL" id="LQPR01000021">
    <property type="protein sequence ID" value="ORW72873.1"/>
    <property type="molecule type" value="Genomic_DNA"/>
</dbReference>
<dbReference type="Proteomes" id="UP000193387">
    <property type="component" value="Unassembled WGS sequence"/>
</dbReference>
<feature type="transmembrane region" description="Helical" evidence="1">
    <location>
        <begin position="70"/>
        <end position="89"/>
    </location>
</feature>
<dbReference type="SUPFAM" id="SSF69118">
    <property type="entry name" value="AhpD-like"/>
    <property type="match status" value="2"/>
</dbReference>
<dbReference type="Gene3D" id="1.20.1290.10">
    <property type="entry name" value="AhpD-like"/>
    <property type="match status" value="2"/>
</dbReference>
<reference evidence="3 4" key="1">
    <citation type="submission" date="2016-01" db="EMBL/GenBank/DDBJ databases">
        <title>The new phylogeny of the genus Mycobacterium.</title>
        <authorList>
            <person name="Tarcisio F."/>
            <person name="Conor M."/>
            <person name="Antonella G."/>
            <person name="Elisabetta G."/>
            <person name="Giulia F.S."/>
            <person name="Sara T."/>
            <person name="Anna F."/>
            <person name="Clotilde B."/>
            <person name="Roberto B."/>
            <person name="Veronica D.S."/>
            <person name="Fabio R."/>
            <person name="Monica P."/>
            <person name="Olivier J."/>
            <person name="Enrico T."/>
            <person name="Nicola S."/>
        </authorList>
    </citation>
    <scope>NUCLEOTIDE SEQUENCE [LARGE SCALE GENOMIC DNA]</scope>
    <source>
        <strain evidence="3 4">DSM 44616</strain>
    </source>
</reference>
<gene>
    <name evidence="3" type="ORF">AWC23_08420</name>
</gene>
<keyword evidence="1" id="KW-0812">Transmembrane</keyword>
<evidence type="ECO:0000313" key="4">
    <source>
        <dbReference type="Proteomes" id="UP000193387"/>
    </source>
</evidence>
<proteinExistence type="predicted"/>
<evidence type="ECO:0000313" key="3">
    <source>
        <dbReference type="EMBL" id="ORW72873.1"/>
    </source>
</evidence>
<dbReference type="AlphaFoldDB" id="A0AAJ3TXE1"/>
<accession>A0AAJ3TXE1</accession>
<dbReference type="InterPro" id="IPR003779">
    <property type="entry name" value="CMD-like"/>
</dbReference>
<comment type="caution">
    <text evidence="3">The sequence shown here is derived from an EMBL/GenBank/DDBJ whole genome shotgun (WGS) entry which is preliminary data.</text>
</comment>
<sequence length="216" mass="22001">MPIRERGVIPAKYKLLMAMAAASADGVGAFADEARAAGASDAEIAEALHVRRTLGRPRAPRGRRPTRLGGVRAAAAACCALLIAIVAIVESAPPGTADPCADVAPAPAAGCGGPTQDGPPRPPWLGAIEQRDPQFVESYLPMRQRILSDGAIPSKYKLLIGMVTDAIAAHPDGVKGLADNARGAGASEAEITEAVEVGYLFGGTAALVMGVNAFKG</sequence>
<keyword evidence="1" id="KW-1133">Transmembrane helix</keyword>
<dbReference type="PANTHER" id="PTHR33930:SF2">
    <property type="entry name" value="BLR3452 PROTEIN"/>
    <property type="match status" value="1"/>
</dbReference>
<organism evidence="3 4">
    <name type="scientific">Mycobacterium saskatchewanense</name>
    <dbReference type="NCBI Taxonomy" id="220927"/>
    <lineage>
        <taxon>Bacteria</taxon>
        <taxon>Bacillati</taxon>
        <taxon>Actinomycetota</taxon>
        <taxon>Actinomycetes</taxon>
        <taxon>Mycobacteriales</taxon>
        <taxon>Mycobacteriaceae</taxon>
        <taxon>Mycobacterium</taxon>
        <taxon>Mycobacterium simiae complex</taxon>
    </lineage>
</organism>
<name>A0AAJ3TXE1_9MYCO</name>
<protein>
    <recommendedName>
        <fullName evidence="2">Carboxymuconolactone decarboxylase-like domain-containing protein</fullName>
    </recommendedName>
</protein>
<evidence type="ECO:0000259" key="2">
    <source>
        <dbReference type="Pfam" id="PF02627"/>
    </source>
</evidence>
<dbReference type="InterPro" id="IPR029032">
    <property type="entry name" value="AhpD-like"/>
</dbReference>
<keyword evidence="4" id="KW-1185">Reference proteome</keyword>
<dbReference type="Pfam" id="PF02627">
    <property type="entry name" value="CMD"/>
    <property type="match status" value="1"/>
</dbReference>
<feature type="domain" description="Carboxymuconolactone decarboxylase-like" evidence="2">
    <location>
        <begin position="133"/>
        <end position="213"/>
    </location>
</feature>
<evidence type="ECO:0000256" key="1">
    <source>
        <dbReference type="SAM" id="Phobius"/>
    </source>
</evidence>
<keyword evidence="1" id="KW-0472">Membrane</keyword>
<dbReference type="PANTHER" id="PTHR33930">
    <property type="entry name" value="ALKYL HYDROPEROXIDE REDUCTASE AHPD"/>
    <property type="match status" value="1"/>
</dbReference>
<dbReference type="GO" id="GO:0051920">
    <property type="term" value="F:peroxiredoxin activity"/>
    <property type="evidence" value="ECO:0007669"/>
    <property type="project" value="InterPro"/>
</dbReference>